<dbReference type="GO" id="GO:0012505">
    <property type="term" value="C:endomembrane system"/>
    <property type="evidence" value="ECO:0007669"/>
    <property type="project" value="UniProtKB-SubCell"/>
</dbReference>
<dbReference type="AlphaFoldDB" id="A0A919JRG4"/>
<evidence type="ECO:0000256" key="3">
    <source>
        <dbReference type="ARBA" id="ARBA00022989"/>
    </source>
</evidence>
<dbReference type="EMBL" id="BOMV01000007">
    <property type="protein sequence ID" value="GIE93781.1"/>
    <property type="molecule type" value="Genomic_DNA"/>
</dbReference>
<evidence type="ECO:0000256" key="1">
    <source>
        <dbReference type="ARBA" id="ARBA00004127"/>
    </source>
</evidence>
<keyword evidence="3 5" id="KW-1133">Transmembrane helix</keyword>
<evidence type="ECO:0000256" key="4">
    <source>
        <dbReference type="ARBA" id="ARBA00023136"/>
    </source>
</evidence>
<accession>A0A919JRG4</accession>
<evidence type="ECO:0000313" key="8">
    <source>
        <dbReference type="Proteomes" id="UP000636960"/>
    </source>
</evidence>
<reference evidence="7" key="1">
    <citation type="submission" date="2021-01" db="EMBL/GenBank/DDBJ databases">
        <title>Whole genome shotgun sequence of Actinoplanes rishiriensis NBRC 108556.</title>
        <authorList>
            <person name="Komaki H."/>
            <person name="Tamura T."/>
        </authorList>
    </citation>
    <scope>NUCLEOTIDE SEQUENCE</scope>
    <source>
        <strain evidence="7">NBRC 108556</strain>
    </source>
</reference>
<comment type="caution">
    <text evidence="7">The sequence shown here is derived from an EMBL/GenBank/DDBJ whole genome shotgun (WGS) entry which is preliminary data.</text>
</comment>
<dbReference type="Pfam" id="PF02656">
    <property type="entry name" value="DUF202"/>
    <property type="match status" value="1"/>
</dbReference>
<feature type="domain" description="DUF202" evidence="6">
    <location>
        <begin position="5"/>
        <end position="68"/>
    </location>
</feature>
<dbReference type="InterPro" id="IPR003807">
    <property type="entry name" value="DUF202"/>
</dbReference>
<name>A0A919JRG4_9ACTN</name>
<dbReference type="RefSeq" id="WP_239162503.1">
    <property type="nucleotide sequence ID" value="NZ_BOMV01000007.1"/>
</dbReference>
<protein>
    <recommendedName>
        <fullName evidence="6">DUF202 domain-containing protein</fullName>
    </recommendedName>
</protein>
<evidence type="ECO:0000256" key="5">
    <source>
        <dbReference type="SAM" id="Phobius"/>
    </source>
</evidence>
<organism evidence="7 8">
    <name type="scientific">Paractinoplanes rishiriensis</name>
    <dbReference type="NCBI Taxonomy" id="1050105"/>
    <lineage>
        <taxon>Bacteria</taxon>
        <taxon>Bacillati</taxon>
        <taxon>Actinomycetota</taxon>
        <taxon>Actinomycetes</taxon>
        <taxon>Micromonosporales</taxon>
        <taxon>Micromonosporaceae</taxon>
        <taxon>Paractinoplanes</taxon>
    </lineage>
</organism>
<feature type="transmembrane region" description="Helical" evidence="5">
    <location>
        <begin position="82"/>
        <end position="99"/>
    </location>
</feature>
<evidence type="ECO:0000259" key="6">
    <source>
        <dbReference type="Pfam" id="PF02656"/>
    </source>
</evidence>
<keyword evidence="2 5" id="KW-0812">Transmembrane</keyword>
<keyword evidence="8" id="KW-1185">Reference proteome</keyword>
<comment type="subcellular location">
    <subcellularLocation>
        <location evidence="1">Endomembrane system</location>
        <topology evidence="1">Multi-pass membrane protein</topology>
    </subcellularLocation>
</comment>
<feature type="transmembrane region" description="Helical" evidence="5">
    <location>
        <begin position="43"/>
        <end position="62"/>
    </location>
</feature>
<evidence type="ECO:0000313" key="7">
    <source>
        <dbReference type="EMBL" id="GIE93781.1"/>
    </source>
</evidence>
<evidence type="ECO:0000256" key="2">
    <source>
        <dbReference type="ARBA" id="ARBA00022692"/>
    </source>
</evidence>
<proteinExistence type="predicted"/>
<gene>
    <name evidence="7" type="ORF">Ari01nite_12460</name>
</gene>
<sequence length="100" mass="10365">MIADPGASSARTRLAWRRTALSATVVVLLAARPAVAPRAGFQDWLVAALAMTAWVLLVALGYHRAARLRAGPDQPGGRTIGAYALITVGFAALGGLVVML</sequence>
<dbReference type="Proteomes" id="UP000636960">
    <property type="component" value="Unassembled WGS sequence"/>
</dbReference>
<keyword evidence="4 5" id="KW-0472">Membrane</keyword>